<evidence type="ECO:0000313" key="1">
    <source>
        <dbReference type="EMBL" id="CSA26840.1"/>
    </source>
</evidence>
<dbReference type="Proteomes" id="UP000044806">
    <property type="component" value="Unassembled WGS sequence"/>
</dbReference>
<reference evidence="3 4" key="1">
    <citation type="submission" date="2015-07" db="EMBL/GenBank/DDBJ databases">
        <authorList>
            <consortium name="Pathogen Informatics"/>
        </authorList>
    </citation>
    <scope>NUCLEOTIDE SEQUENCE [LARGE SCALE GENOMIC DNA]</scope>
    <source>
        <strain evidence="2 3">A316</strain>
        <strain evidence="1 4">A51</strain>
    </source>
</reference>
<dbReference type="Proteomes" id="UP000041770">
    <property type="component" value="Unassembled WGS sequence"/>
</dbReference>
<dbReference type="EMBL" id="CWQY01000002">
    <property type="protein sequence ID" value="CSC02531.1"/>
    <property type="molecule type" value="Genomic_DNA"/>
</dbReference>
<gene>
    <name evidence="1" type="ORF">ERS013165_01184</name>
    <name evidence="2" type="ORF">ERS013200_00315</name>
</gene>
<dbReference type="EMBL" id="CWOW01000004">
    <property type="protein sequence ID" value="CSA26840.1"/>
    <property type="molecule type" value="Genomic_DNA"/>
</dbReference>
<sequence>MTCQHTAKHHEIRAAAEGFRDISRTRTAAVTDDATTKTVRSIRTFDNRGQLWVTDTGFYACRTHRAWANAYFNNVGTREDKLFYHIACYDVTRRNHFVRKCSAHSLHVLDKVLRIAVRDIDTDEDQFIRQCHHIFGFLEICFRCAG</sequence>
<evidence type="ECO:0000313" key="2">
    <source>
        <dbReference type="EMBL" id="CSC02531.1"/>
    </source>
</evidence>
<evidence type="ECO:0000313" key="3">
    <source>
        <dbReference type="Proteomes" id="UP000041770"/>
    </source>
</evidence>
<evidence type="ECO:0000313" key="4">
    <source>
        <dbReference type="Proteomes" id="UP000044806"/>
    </source>
</evidence>
<name>A0A655TQ88_VIBCL</name>
<proteinExistence type="predicted"/>
<protein>
    <submittedName>
        <fullName evidence="2">Uncharacterized protein</fullName>
    </submittedName>
</protein>
<organism evidence="2 3">
    <name type="scientific">Vibrio cholerae</name>
    <dbReference type="NCBI Taxonomy" id="666"/>
    <lineage>
        <taxon>Bacteria</taxon>
        <taxon>Pseudomonadati</taxon>
        <taxon>Pseudomonadota</taxon>
        <taxon>Gammaproteobacteria</taxon>
        <taxon>Vibrionales</taxon>
        <taxon>Vibrionaceae</taxon>
        <taxon>Vibrio</taxon>
    </lineage>
</organism>
<accession>A0A655TQ88</accession>
<dbReference type="AlphaFoldDB" id="A0A655TQ88"/>